<sequence precursor="true">MLKRLLSISISLLITLFALANPALAGDAGNGAKIFNANCAACHSGGNNLVNATKTLKKDALEKYGMYSAEAVIAQVTNGKNAMPSFKGRLNDQQIEDVAAYVISQADKGW</sequence>
<evidence type="ECO:0000256" key="2">
    <source>
        <dbReference type="ARBA" id="ARBA00004518"/>
    </source>
</evidence>
<evidence type="ECO:0000256" key="4">
    <source>
        <dbReference type="ARBA" id="ARBA00016152"/>
    </source>
</evidence>
<feature type="domain" description="Cytochrome c" evidence="13">
    <location>
        <begin position="26"/>
        <end position="106"/>
    </location>
</feature>
<dbReference type="KEGG" id="scs:Sta7437_1575"/>
<dbReference type="Pfam" id="PF13442">
    <property type="entry name" value="Cytochrome_CBB3"/>
    <property type="match status" value="1"/>
</dbReference>
<keyword evidence="5 12" id="KW-0813">Transport</keyword>
<dbReference type="RefSeq" id="WP_015192813.1">
    <property type="nucleotide sequence ID" value="NC_019748.1"/>
</dbReference>
<dbReference type="Proteomes" id="UP000010473">
    <property type="component" value="Chromosome"/>
</dbReference>
<evidence type="ECO:0000313" key="14">
    <source>
        <dbReference type="EMBL" id="AFZ35142.1"/>
    </source>
</evidence>
<evidence type="ECO:0000256" key="8">
    <source>
        <dbReference type="ARBA" id="ARBA00022723"/>
    </source>
</evidence>
<keyword evidence="7 12" id="KW-0349">Heme</keyword>
<dbReference type="AlphaFoldDB" id="K9XTZ9"/>
<keyword evidence="10 12" id="KW-0408">Iron</keyword>
<keyword evidence="8 12" id="KW-0479">Metal-binding</keyword>
<dbReference type="InterPro" id="IPR008168">
    <property type="entry name" value="Cyt_C_IC"/>
</dbReference>
<dbReference type="InterPro" id="IPR036909">
    <property type="entry name" value="Cyt_c-like_dom_sf"/>
</dbReference>
<evidence type="ECO:0000256" key="7">
    <source>
        <dbReference type="ARBA" id="ARBA00022617"/>
    </source>
</evidence>
<comment type="subcellular location">
    <subcellularLocation>
        <location evidence="2 12">Cellular thylakoid lumen</location>
    </subcellularLocation>
</comment>
<proteinExistence type="inferred from homology"/>
<evidence type="ECO:0000256" key="6">
    <source>
        <dbReference type="ARBA" id="ARBA00022531"/>
    </source>
</evidence>
<dbReference type="EMBL" id="CP003653">
    <property type="protein sequence ID" value="AFZ35142.1"/>
    <property type="molecule type" value="Genomic_DNA"/>
</dbReference>
<dbReference type="SUPFAM" id="SSF46626">
    <property type="entry name" value="Cytochrome c"/>
    <property type="match status" value="1"/>
</dbReference>
<organism evidence="14 15">
    <name type="scientific">Stanieria cyanosphaera (strain ATCC 29371 / PCC 7437)</name>
    <dbReference type="NCBI Taxonomy" id="111780"/>
    <lineage>
        <taxon>Bacteria</taxon>
        <taxon>Bacillati</taxon>
        <taxon>Cyanobacteriota</taxon>
        <taxon>Cyanophyceae</taxon>
        <taxon>Pleurocapsales</taxon>
        <taxon>Dermocarpellaceae</taxon>
        <taxon>Stanieria</taxon>
    </lineage>
</organism>
<evidence type="ECO:0000313" key="15">
    <source>
        <dbReference type="Proteomes" id="UP000010473"/>
    </source>
</evidence>
<keyword evidence="12" id="KW-0732">Signal</keyword>
<dbReference type="PANTHER" id="PTHR34688:SF2">
    <property type="entry name" value="CYTOCHROME C6, CHLOROPLASTIC"/>
    <property type="match status" value="1"/>
</dbReference>
<feature type="binding site" description="covalent" evidence="12">
    <location>
        <position position="39"/>
    </location>
    <ligand>
        <name>heme c</name>
        <dbReference type="ChEBI" id="CHEBI:61717"/>
    </ligand>
</feature>
<evidence type="ECO:0000256" key="1">
    <source>
        <dbReference type="ARBA" id="ARBA00002347"/>
    </source>
</evidence>
<feature type="binding site" description="covalent" evidence="12">
    <location>
        <position position="42"/>
    </location>
    <ligand>
        <name>heme c</name>
        <dbReference type="ChEBI" id="CHEBI:61717"/>
    </ligand>
</feature>
<protein>
    <recommendedName>
        <fullName evidence="4 12">Cytochrome c6</fullName>
    </recommendedName>
    <alternativeName>
        <fullName evidence="12">Cytochrome c-553</fullName>
    </alternativeName>
    <alternativeName>
        <fullName evidence="12">Cytochrome c553</fullName>
    </alternativeName>
    <alternativeName>
        <fullName evidence="12">Soluble cytochrome f</fullName>
    </alternativeName>
</protein>
<keyword evidence="15" id="KW-1185">Reference proteome</keyword>
<comment type="subunit">
    <text evidence="12">Monomer.</text>
</comment>
<dbReference type="eggNOG" id="COG2010">
    <property type="taxonomic scope" value="Bacteria"/>
</dbReference>
<dbReference type="InterPro" id="IPR009056">
    <property type="entry name" value="Cyt_c-like_dom"/>
</dbReference>
<dbReference type="GO" id="GO:0031979">
    <property type="term" value="C:plasma membrane-derived thylakoid lumen"/>
    <property type="evidence" value="ECO:0007669"/>
    <property type="project" value="UniProtKB-SubCell"/>
</dbReference>
<dbReference type="InterPro" id="IPR023655">
    <property type="entry name" value="Cyt_C6"/>
</dbReference>
<name>K9XTZ9_STAC7</name>
<evidence type="ECO:0000259" key="13">
    <source>
        <dbReference type="PROSITE" id="PS51007"/>
    </source>
</evidence>
<dbReference type="GO" id="GO:0020037">
    <property type="term" value="F:heme binding"/>
    <property type="evidence" value="ECO:0007669"/>
    <property type="project" value="InterPro"/>
</dbReference>
<gene>
    <name evidence="12" type="primary">petJ</name>
    <name evidence="14" type="ordered locus">Sta7437_1575</name>
</gene>
<dbReference type="PROSITE" id="PS51007">
    <property type="entry name" value="CYTC"/>
    <property type="match status" value="1"/>
</dbReference>
<evidence type="ECO:0000256" key="9">
    <source>
        <dbReference type="ARBA" id="ARBA00022982"/>
    </source>
</evidence>
<feature type="binding site" description="axial binding residue" evidence="12">
    <location>
        <position position="43"/>
    </location>
    <ligand>
        <name>heme c</name>
        <dbReference type="ChEBI" id="CHEBI:61717"/>
    </ligand>
    <ligandPart>
        <name>Fe</name>
        <dbReference type="ChEBI" id="CHEBI:18248"/>
    </ligandPart>
</feature>
<dbReference type="PRINTS" id="PR00605">
    <property type="entry name" value="CYTCHROMECIC"/>
</dbReference>
<evidence type="ECO:0000256" key="11">
    <source>
        <dbReference type="ARBA" id="ARBA00023078"/>
    </source>
</evidence>
<keyword evidence="6 12" id="KW-0602">Photosynthesis</keyword>
<dbReference type="PANTHER" id="PTHR34688">
    <property type="entry name" value="CYTOCHROME C6, CHLOROPLASTIC"/>
    <property type="match status" value="1"/>
</dbReference>
<dbReference type="OrthoDB" id="5570429at2"/>
<dbReference type="GO" id="GO:0015979">
    <property type="term" value="P:photosynthesis"/>
    <property type="evidence" value="ECO:0007669"/>
    <property type="project" value="UniProtKB-UniRule"/>
</dbReference>
<evidence type="ECO:0000256" key="3">
    <source>
        <dbReference type="ARBA" id="ARBA00009650"/>
    </source>
</evidence>
<dbReference type="NCBIfam" id="NF045930">
    <property type="entry name" value="Cytc6PetJCyano"/>
    <property type="match status" value="1"/>
</dbReference>
<dbReference type="HAMAP" id="MF_00594">
    <property type="entry name" value="Cytc_PetJ"/>
    <property type="match status" value="1"/>
</dbReference>
<dbReference type="HOGENOM" id="CLU_101159_1_0_3"/>
<keyword evidence="11 12" id="KW-0793">Thylakoid</keyword>
<evidence type="ECO:0000256" key="5">
    <source>
        <dbReference type="ARBA" id="ARBA00022448"/>
    </source>
</evidence>
<accession>K9XTZ9</accession>
<feature type="signal peptide" evidence="12">
    <location>
        <begin position="1"/>
        <end position="25"/>
    </location>
</feature>
<dbReference type="GO" id="GO:0009055">
    <property type="term" value="F:electron transfer activity"/>
    <property type="evidence" value="ECO:0007669"/>
    <property type="project" value="UniProtKB-UniRule"/>
</dbReference>
<comment type="similarity">
    <text evidence="3 12">Belongs to the cytochrome c family. PetJ subfamily.</text>
</comment>
<evidence type="ECO:0000256" key="12">
    <source>
        <dbReference type="HAMAP-Rule" id="MF_00594"/>
    </source>
</evidence>
<comment type="PTM">
    <text evidence="12">Binds 1 heme c group per subunit.</text>
</comment>
<dbReference type="PATRIC" id="fig|111780.3.peg.1641"/>
<reference evidence="15" key="1">
    <citation type="journal article" date="2013" name="Proc. Natl. Acad. Sci. U.S.A.">
        <title>Improving the coverage of the cyanobacterial phylum using diversity-driven genome sequencing.</title>
        <authorList>
            <person name="Shih P.M."/>
            <person name="Wu D."/>
            <person name="Latifi A."/>
            <person name="Axen S.D."/>
            <person name="Fewer D.P."/>
            <person name="Talla E."/>
            <person name="Calteau A."/>
            <person name="Cai F."/>
            <person name="Tandeau de Marsac N."/>
            <person name="Rippka R."/>
            <person name="Herdman M."/>
            <person name="Sivonen K."/>
            <person name="Coursin T."/>
            <person name="Laurent T."/>
            <person name="Goodwin L."/>
            <person name="Nolan M."/>
            <person name="Davenport K.W."/>
            <person name="Han C.S."/>
            <person name="Rubin E.M."/>
            <person name="Eisen J.A."/>
            <person name="Woyke T."/>
            <person name="Gugger M."/>
            <person name="Kerfeld C.A."/>
        </authorList>
    </citation>
    <scope>NUCLEOTIDE SEQUENCE [LARGE SCALE GENOMIC DNA]</scope>
    <source>
        <strain evidence="15">ATCC 29371 / PCC 7437</strain>
    </source>
</reference>
<dbReference type="GO" id="GO:0005506">
    <property type="term" value="F:iron ion binding"/>
    <property type="evidence" value="ECO:0007669"/>
    <property type="project" value="InterPro"/>
</dbReference>
<dbReference type="Gene3D" id="1.10.760.10">
    <property type="entry name" value="Cytochrome c-like domain"/>
    <property type="match status" value="1"/>
</dbReference>
<feature type="binding site" description="axial binding residue" evidence="12">
    <location>
        <position position="83"/>
    </location>
    <ligand>
        <name>heme c</name>
        <dbReference type="ChEBI" id="CHEBI:61717"/>
    </ligand>
    <ligandPart>
        <name>Fe</name>
        <dbReference type="ChEBI" id="CHEBI:18248"/>
    </ligandPart>
</feature>
<dbReference type="FunFam" id="1.10.760.10:FF:000038">
    <property type="entry name" value="Cytochrome c6"/>
    <property type="match status" value="1"/>
</dbReference>
<keyword evidence="9 12" id="KW-0249">Electron transport</keyword>
<feature type="chain" id="PRO_5009016562" description="Cytochrome c6" evidence="12">
    <location>
        <begin position="26"/>
        <end position="110"/>
    </location>
</feature>
<dbReference type="STRING" id="111780.Sta7437_1575"/>
<comment type="function">
    <text evidence="1 12">Functions as an electron carrier between membrane-bound cytochrome b6-f and photosystem I in oxygenic photosynthesis.</text>
</comment>
<evidence type="ECO:0000256" key="10">
    <source>
        <dbReference type="ARBA" id="ARBA00023004"/>
    </source>
</evidence>